<comment type="subcellular location">
    <subcellularLocation>
        <location evidence="1">Cell membrane</location>
        <topology evidence="1">Multi-pass membrane protein</topology>
    </subcellularLocation>
</comment>
<dbReference type="GO" id="GO:0006508">
    <property type="term" value="P:proteolysis"/>
    <property type="evidence" value="ECO:0007669"/>
    <property type="project" value="UniProtKB-KW"/>
</dbReference>
<evidence type="ECO:0000256" key="5">
    <source>
        <dbReference type="ARBA" id="ARBA00022801"/>
    </source>
</evidence>
<dbReference type="InterPro" id="IPR026392">
    <property type="entry name" value="Exo/Archaeosortase_dom"/>
</dbReference>
<dbReference type="GO" id="GO:0005886">
    <property type="term" value="C:plasma membrane"/>
    <property type="evidence" value="ECO:0007669"/>
    <property type="project" value="UniProtKB-SubCell"/>
</dbReference>
<sequence length="186" mass="22379">MFEYIIKKYFPNIIEESMKSKMIRKELIIAIFFLNMLIYSIPLSLFSYYYIILPQSFLLSYSKFIGYILTLSNIEYILTANTLHVGSVNFIIDQECTGFKSVFAIFAMIFSTPILNIRNKIMYFIYSSLILYILNIFRLWSVFFLYVRFNLNPYFVHNVLWEIFTTMFLVIFWIIFIKKYKKGLVI</sequence>
<keyword evidence="7 8" id="KW-0472">Membrane</keyword>
<keyword evidence="5" id="KW-0378">Hydrolase</keyword>
<evidence type="ECO:0000313" key="10">
    <source>
        <dbReference type="Proteomes" id="UP001055553"/>
    </source>
</evidence>
<evidence type="ECO:0000256" key="2">
    <source>
        <dbReference type="ARBA" id="ARBA00022475"/>
    </source>
</evidence>
<dbReference type="KEGG" id="naer:MJ1_0232"/>
<dbReference type="NCBIfam" id="TIGR04178">
    <property type="entry name" value="exo_archaeo"/>
    <property type="match status" value="1"/>
</dbReference>
<evidence type="ECO:0000256" key="8">
    <source>
        <dbReference type="SAM" id="Phobius"/>
    </source>
</evidence>
<reference evidence="10" key="1">
    <citation type="journal article" date="2022" name="Int. J. Syst. Evol. Microbiol.">
        <title>Nanobdella aerobiophila gen. nov., sp. nov., a thermoacidophilic, obligate ectosymbiotic archaeon, and proposal of Nanobdellaceae fam. nov., Nanobdellales ord. nov. and Nanobdellia class. nov.</title>
        <authorList>
            <person name="Kato S."/>
            <person name="Ogasawara A."/>
            <person name="Itoh T."/>
            <person name="Sakai H.D."/>
            <person name="Shimizu M."/>
            <person name="Yuki M."/>
            <person name="Kaneko M."/>
            <person name="Takashina T."/>
            <person name="Ohkuma M."/>
        </authorList>
    </citation>
    <scope>NUCLEOTIDE SEQUENCE [LARGE SCALE GENOMIC DNA]</scope>
    <source>
        <strain evidence="10">MJ1</strain>
    </source>
</reference>
<dbReference type="Pfam" id="PF09721">
    <property type="entry name" value="Exosortase_EpsH"/>
    <property type="match status" value="1"/>
</dbReference>
<dbReference type="Proteomes" id="UP001055553">
    <property type="component" value="Chromosome"/>
</dbReference>
<protein>
    <submittedName>
        <fullName evidence="9">Uncharacterized protein</fullName>
    </submittedName>
</protein>
<evidence type="ECO:0000256" key="7">
    <source>
        <dbReference type="ARBA" id="ARBA00023136"/>
    </source>
</evidence>
<proteinExistence type="predicted"/>
<dbReference type="GO" id="GO:0008233">
    <property type="term" value="F:peptidase activity"/>
    <property type="evidence" value="ECO:0007669"/>
    <property type="project" value="UniProtKB-KW"/>
</dbReference>
<keyword evidence="3" id="KW-0645">Protease</keyword>
<keyword evidence="2" id="KW-1003">Cell membrane</keyword>
<feature type="transmembrane region" description="Helical" evidence="8">
    <location>
        <begin position="98"/>
        <end position="117"/>
    </location>
</feature>
<dbReference type="EMBL" id="AP019769">
    <property type="protein sequence ID" value="BBL45403.1"/>
    <property type="molecule type" value="Genomic_DNA"/>
</dbReference>
<dbReference type="RefSeq" id="WP_258393436.1">
    <property type="nucleotide sequence ID" value="NZ_AP019769.1"/>
</dbReference>
<evidence type="ECO:0000256" key="1">
    <source>
        <dbReference type="ARBA" id="ARBA00004651"/>
    </source>
</evidence>
<keyword evidence="4 8" id="KW-0812">Transmembrane</keyword>
<accession>A0A915SCI0</accession>
<keyword evidence="10" id="KW-1185">Reference proteome</keyword>
<feature type="transmembrane region" description="Helical" evidence="8">
    <location>
        <begin position="129"/>
        <end position="147"/>
    </location>
</feature>
<gene>
    <name evidence="9" type="ORF">MJ1_0232</name>
</gene>
<organism evidence="9 10">
    <name type="scientific">Nanobdella aerobiophila</name>
    <dbReference type="NCBI Taxonomy" id="2586965"/>
    <lineage>
        <taxon>Archaea</taxon>
        <taxon>Nanobdellota</taxon>
        <taxon>Nanobdellia</taxon>
        <taxon>Nanobdellales</taxon>
        <taxon>Nanobdellaceae</taxon>
        <taxon>Nanobdella</taxon>
    </lineage>
</organism>
<feature type="transmembrane region" description="Helical" evidence="8">
    <location>
        <begin position="159"/>
        <end position="177"/>
    </location>
</feature>
<feature type="transmembrane region" description="Helical" evidence="8">
    <location>
        <begin position="27"/>
        <end position="51"/>
    </location>
</feature>
<evidence type="ECO:0000256" key="3">
    <source>
        <dbReference type="ARBA" id="ARBA00022670"/>
    </source>
</evidence>
<evidence type="ECO:0000256" key="4">
    <source>
        <dbReference type="ARBA" id="ARBA00022692"/>
    </source>
</evidence>
<evidence type="ECO:0000256" key="6">
    <source>
        <dbReference type="ARBA" id="ARBA00022989"/>
    </source>
</evidence>
<name>A0A915SCI0_9ARCH</name>
<dbReference type="AlphaFoldDB" id="A0A915SCI0"/>
<evidence type="ECO:0000313" key="9">
    <source>
        <dbReference type="EMBL" id="BBL45403.1"/>
    </source>
</evidence>
<dbReference type="GeneID" id="74568183"/>
<keyword evidence="6 8" id="KW-1133">Transmembrane helix</keyword>
<dbReference type="InterPro" id="IPR019127">
    <property type="entry name" value="Exosortase"/>
</dbReference>